<reference evidence="1 2" key="1">
    <citation type="submission" date="2021-03" db="EMBL/GenBank/DDBJ databases">
        <title>Genomic Encyclopedia of Type Strains, Phase IV (KMG-IV): sequencing the most valuable type-strain genomes for metagenomic binning, comparative biology and taxonomic classification.</title>
        <authorList>
            <person name="Goeker M."/>
        </authorList>
    </citation>
    <scope>NUCLEOTIDE SEQUENCE [LARGE SCALE GENOMIC DNA]</scope>
    <source>
        <strain evidence="1 2">DSM 21600</strain>
    </source>
</reference>
<gene>
    <name evidence="1" type="ORF">J2Z17_003916</name>
</gene>
<sequence>MAMIGQWKAEWESKKTYFEQQSGKKKPSEKYYGVFRKGSGVSTAFDKMDKAYAKISSAQGAKRLQAIKEFEAAINAATKSGADYVKLLKAEAAKETTKKELVSLLDILAKDIEACITTAEGQLEANKDLAGDDGIVTMAKGMKQISDPKQYKAYMPGAAKKALMWVAIQERKPDVTEFNKGIETAARDITQNLANLQKCFPDRSPQWKAVRIALEPLLPWANLGKRLPADAGGDNVINALADLKKLVVQASKIAAKV</sequence>
<proteinExistence type="predicted"/>
<evidence type="ECO:0000313" key="1">
    <source>
        <dbReference type="EMBL" id="MBP1852459.1"/>
    </source>
</evidence>
<dbReference type="Proteomes" id="UP000759443">
    <property type="component" value="Unassembled WGS sequence"/>
</dbReference>
<protein>
    <submittedName>
        <fullName evidence="1">Uncharacterized protein</fullName>
    </submittedName>
</protein>
<evidence type="ECO:0000313" key="2">
    <source>
        <dbReference type="Proteomes" id="UP000759443"/>
    </source>
</evidence>
<comment type="caution">
    <text evidence="1">The sequence shown here is derived from an EMBL/GenBank/DDBJ whole genome shotgun (WGS) entry which is preliminary data.</text>
</comment>
<dbReference type="RefSeq" id="WP_209947294.1">
    <property type="nucleotide sequence ID" value="NZ_JAGGJU010000011.1"/>
</dbReference>
<name>A0ABS4E3E9_9HYPH</name>
<dbReference type="EMBL" id="JAGGJU010000011">
    <property type="protein sequence ID" value="MBP1852459.1"/>
    <property type="molecule type" value="Genomic_DNA"/>
</dbReference>
<accession>A0ABS4E3E9</accession>
<keyword evidence="2" id="KW-1185">Reference proteome</keyword>
<organism evidence="1 2">
    <name type="scientific">Rhizobium halophytocola</name>
    <dbReference type="NCBI Taxonomy" id="735519"/>
    <lineage>
        <taxon>Bacteria</taxon>
        <taxon>Pseudomonadati</taxon>
        <taxon>Pseudomonadota</taxon>
        <taxon>Alphaproteobacteria</taxon>
        <taxon>Hyphomicrobiales</taxon>
        <taxon>Rhizobiaceae</taxon>
        <taxon>Rhizobium/Agrobacterium group</taxon>
        <taxon>Rhizobium</taxon>
    </lineage>
</organism>